<proteinExistence type="predicted"/>
<reference evidence="1 2" key="1">
    <citation type="journal article" date="2020" name="ISME J.">
        <title>Comparative genomics reveals insights into cyanobacterial evolution and habitat adaptation.</title>
        <authorList>
            <person name="Chen M.Y."/>
            <person name="Teng W.K."/>
            <person name="Zhao L."/>
            <person name="Hu C.X."/>
            <person name="Zhou Y.K."/>
            <person name="Han B.P."/>
            <person name="Song L.R."/>
            <person name="Shu W.S."/>
        </authorList>
    </citation>
    <scope>NUCLEOTIDE SEQUENCE [LARGE SCALE GENOMIC DNA]</scope>
    <source>
        <strain evidence="1 2">FACHB-362</strain>
    </source>
</reference>
<dbReference type="EMBL" id="JACJTQ010000004">
    <property type="protein sequence ID" value="MBD2691069.1"/>
    <property type="molecule type" value="Genomic_DNA"/>
</dbReference>
<protein>
    <submittedName>
        <fullName evidence="1">Methyltransferase domain-containing protein</fullName>
    </submittedName>
</protein>
<evidence type="ECO:0000313" key="2">
    <source>
        <dbReference type="Proteomes" id="UP000660381"/>
    </source>
</evidence>
<gene>
    <name evidence="1" type="ORF">H6G68_04730</name>
</gene>
<comment type="caution">
    <text evidence="1">The sequence shown here is derived from an EMBL/GenBank/DDBJ whole genome shotgun (WGS) entry which is preliminary data.</text>
</comment>
<accession>A0ABR8J0V1</accession>
<dbReference type="SUPFAM" id="SSF53335">
    <property type="entry name" value="S-adenosyl-L-methionine-dependent methyltransferases"/>
    <property type="match status" value="1"/>
</dbReference>
<keyword evidence="2" id="KW-1185">Reference proteome</keyword>
<dbReference type="GO" id="GO:0032259">
    <property type="term" value="P:methylation"/>
    <property type="evidence" value="ECO:0007669"/>
    <property type="project" value="UniProtKB-KW"/>
</dbReference>
<dbReference type="GO" id="GO:0008168">
    <property type="term" value="F:methyltransferase activity"/>
    <property type="evidence" value="ECO:0007669"/>
    <property type="project" value="UniProtKB-KW"/>
</dbReference>
<evidence type="ECO:0000313" key="1">
    <source>
        <dbReference type="EMBL" id="MBD2691069.1"/>
    </source>
</evidence>
<keyword evidence="1" id="KW-0489">Methyltransferase</keyword>
<dbReference type="InterPro" id="IPR029063">
    <property type="entry name" value="SAM-dependent_MTases_sf"/>
</dbReference>
<name>A0ABR8J0V1_9NOST</name>
<dbReference type="Gene3D" id="3.40.50.150">
    <property type="entry name" value="Vaccinia Virus protein VP39"/>
    <property type="match status" value="1"/>
</dbReference>
<sequence>MKLSNLNEYLSSNNPWANRLIGIETFSRKRDLEQVEQEYNQDKYGKLLNFDFADIQLYKNKELELAGLIEKNDIFISMGEEIVKINFSLACSIFYSLISTTLKRYAPKRICELGCGYGYNLSYLKNICPEVYGGEYSENAVKIASFLKFDIKKFNYYNLEEYSCLIRHGSAILTVHSVEQLPNAECFINGLHRNRQNIDVIVNFEPSFLKTRKSLIGTLRNRYIEINDYNRDLITLLMDRNDVEILEYYPDYIGINPLNSTNIVIWRFK</sequence>
<dbReference type="Proteomes" id="UP000660381">
    <property type="component" value="Unassembled WGS sequence"/>
</dbReference>
<keyword evidence="1" id="KW-0808">Transferase</keyword>
<organism evidence="1 2">
    <name type="scientific">Anabaena catenula FACHB-362</name>
    <dbReference type="NCBI Taxonomy" id="2692877"/>
    <lineage>
        <taxon>Bacteria</taxon>
        <taxon>Bacillati</taxon>
        <taxon>Cyanobacteriota</taxon>
        <taxon>Cyanophyceae</taxon>
        <taxon>Nostocales</taxon>
        <taxon>Nostocaceae</taxon>
        <taxon>Anabaena</taxon>
    </lineage>
</organism>
<dbReference type="RefSeq" id="WP_190905590.1">
    <property type="nucleotide sequence ID" value="NZ_JACJTQ010000004.1"/>
</dbReference>